<evidence type="ECO:0000256" key="1">
    <source>
        <dbReference type="SAM" id="MobiDB-lite"/>
    </source>
</evidence>
<dbReference type="Proteomes" id="UP001352852">
    <property type="component" value="Unassembled WGS sequence"/>
</dbReference>
<reference evidence="2 3" key="1">
    <citation type="submission" date="2021-06" db="EMBL/GenBank/DDBJ databases">
        <authorList>
            <person name="Palmer J.M."/>
        </authorList>
    </citation>
    <scope>NUCLEOTIDE SEQUENCE [LARGE SCALE GENOMIC DNA]</scope>
    <source>
        <strain evidence="2 3">CL_MEX2019</strain>
        <tissue evidence="2">Muscle</tissue>
    </source>
</reference>
<evidence type="ECO:0000313" key="2">
    <source>
        <dbReference type="EMBL" id="MED6292716.1"/>
    </source>
</evidence>
<organism evidence="2 3">
    <name type="scientific">Characodon lateralis</name>
    <dbReference type="NCBI Taxonomy" id="208331"/>
    <lineage>
        <taxon>Eukaryota</taxon>
        <taxon>Metazoa</taxon>
        <taxon>Chordata</taxon>
        <taxon>Craniata</taxon>
        <taxon>Vertebrata</taxon>
        <taxon>Euteleostomi</taxon>
        <taxon>Actinopterygii</taxon>
        <taxon>Neopterygii</taxon>
        <taxon>Teleostei</taxon>
        <taxon>Neoteleostei</taxon>
        <taxon>Acanthomorphata</taxon>
        <taxon>Ovalentaria</taxon>
        <taxon>Atherinomorphae</taxon>
        <taxon>Cyprinodontiformes</taxon>
        <taxon>Goodeidae</taxon>
        <taxon>Characodon</taxon>
    </lineage>
</organism>
<sequence>MCEPRWLRGPSRITMGTLVQLSAPAHHPPLVQGFWPVLFLWKCSPSTERDLMKIFVSTQVELARARLCLSSRRQLADTCSQQIALADSCRSSSPPTPPSGPGEVLHRSPCRNLPARSRSGEK</sequence>
<feature type="region of interest" description="Disordered" evidence="1">
    <location>
        <begin position="87"/>
        <end position="122"/>
    </location>
</feature>
<proteinExistence type="predicted"/>
<name>A0ABU7EZT3_9TELE</name>
<dbReference type="EMBL" id="JAHUTJ010073912">
    <property type="protein sequence ID" value="MED6292716.1"/>
    <property type="molecule type" value="Genomic_DNA"/>
</dbReference>
<gene>
    <name evidence="2" type="ORF">CHARACLAT_003195</name>
</gene>
<protein>
    <submittedName>
        <fullName evidence="2">Uncharacterized protein</fullName>
    </submittedName>
</protein>
<accession>A0ABU7EZT3</accession>
<comment type="caution">
    <text evidence="2">The sequence shown here is derived from an EMBL/GenBank/DDBJ whole genome shotgun (WGS) entry which is preliminary data.</text>
</comment>
<keyword evidence="3" id="KW-1185">Reference proteome</keyword>
<evidence type="ECO:0000313" key="3">
    <source>
        <dbReference type="Proteomes" id="UP001352852"/>
    </source>
</evidence>